<evidence type="ECO:0000313" key="2">
    <source>
        <dbReference type="EMBL" id="MEZ7515742.1"/>
    </source>
</evidence>
<comment type="caution">
    <text evidence="2">The sequence shown here is derived from an EMBL/GenBank/DDBJ whole genome shotgun (WGS) entry which is preliminary data.</text>
</comment>
<dbReference type="EMBL" id="JASMRN010000008">
    <property type="protein sequence ID" value="MEZ7515742.1"/>
    <property type="molecule type" value="Genomic_DNA"/>
</dbReference>
<proteinExistence type="predicted"/>
<protein>
    <submittedName>
        <fullName evidence="2">DUF2752 domain-containing protein</fullName>
    </submittedName>
</protein>
<name>A0ABV4KDV2_9FLAO</name>
<keyword evidence="1" id="KW-0812">Transmembrane</keyword>
<feature type="transmembrane region" description="Helical" evidence="1">
    <location>
        <begin position="65"/>
        <end position="83"/>
    </location>
</feature>
<keyword evidence="1" id="KW-1133">Transmembrane helix</keyword>
<dbReference type="InterPro" id="IPR021215">
    <property type="entry name" value="DUF2752"/>
</dbReference>
<evidence type="ECO:0000313" key="3">
    <source>
        <dbReference type="Proteomes" id="UP001568894"/>
    </source>
</evidence>
<feature type="transmembrane region" description="Helical" evidence="1">
    <location>
        <begin position="34"/>
        <end position="56"/>
    </location>
</feature>
<evidence type="ECO:0000256" key="1">
    <source>
        <dbReference type="SAM" id="Phobius"/>
    </source>
</evidence>
<dbReference type="Pfam" id="PF10825">
    <property type="entry name" value="DUF2752"/>
    <property type="match status" value="1"/>
</dbReference>
<accession>A0ABV4KDV2</accession>
<organism evidence="2 3">
    <name type="scientific">Flavobacterium frigidarium</name>
    <dbReference type="NCBI Taxonomy" id="99286"/>
    <lineage>
        <taxon>Bacteria</taxon>
        <taxon>Pseudomonadati</taxon>
        <taxon>Bacteroidota</taxon>
        <taxon>Flavobacteriia</taxon>
        <taxon>Flavobacteriales</taxon>
        <taxon>Flavobacteriaceae</taxon>
        <taxon>Flavobacterium</taxon>
    </lineage>
</organism>
<dbReference type="Proteomes" id="UP001568894">
    <property type="component" value="Unassembled WGS sequence"/>
</dbReference>
<keyword evidence="3" id="KW-1185">Reference proteome</keyword>
<reference evidence="2 3" key="1">
    <citation type="submission" date="2023-05" db="EMBL/GenBank/DDBJ databases">
        <title>Adaptations of aquatic viruses from atmosphere-close ecosystems of the Central Arctic Ocean.</title>
        <authorList>
            <person name="Rahlff J."/>
            <person name="Holmfeldt K."/>
        </authorList>
    </citation>
    <scope>NUCLEOTIDE SEQUENCE [LARGE SCALE GENOMIC DNA]</scope>
    <source>
        <strain evidence="2 3">Arc14</strain>
    </source>
</reference>
<keyword evidence="1" id="KW-0472">Membrane</keyword>
<sequence>MLPCLFKKLTGFDCLGCGFQRAFFLLLEGNISEAFTMFPPIFTSVLFLISLTIGVFTKSIIPQKVIVFLAFLNVIVMLLSYYFK</sequence>
<gene>
    <name evidence="2" type="ORF">QO192_10670</name>
</gene>